<sequence>MSSPSIVQASTTTDNTAEKRTSDCHSDAESWVPGHHSSQSAKSPSAGSGQDDWTTEDDDSCNDENVLKKRRSRCRNKRASAPETPEGTEIPLSMSCDSSRSPRDRTDITPDTPHSRADTDPYVDEPSGNHRHTFSYIPNPNLRSKSYELSPTPSTRDMRRTDSARLARVAAKLQEIVDELRDLAGAPRRRTQWPRSLRSPSPLSSTPAAPSVAASEPTEYLRSIQRREDEKPARPAWKLRRYFSNLHDSFRGATRALHQTNGLSRTRSQKRKTYSREEDSCDGQTDKRFRRI</sequence>
<protein>
    <submittedName>
        <fullName evidence="2">Uncharacterized protein</fullName>
    </submittedName>
</protein>
<evidence type="ECO:0000313" key="3">
    <source>
        <dbReference type="Proteomes" id="UP001271007"/>
    </source>
</evidence>
<feature type="compositionally biased region" description="Low complexity" evidence="1">
    <location>
        <begin position="37"/>
        <end position="50"/>
    </location>
</feature>
<dbReference type="EMBL" id="JAWDJX010000025">
    <property type="protein sequence ID" value="KAK3051596.1"/>
    <property type="molecule type" value="Genomic_DNA"/>
</dbReference>
<evidence type="ECO:0000313" key="2">
    <source>
        <dbReference type="EMBL" id="KAK3051596.1"/>
    </source>
</evidence>
<reference evidence="2" key="1">
    <citation type="submission" date="2023-04" db="EMBL/GenBank/DDBJ databases">
        <title>Black Yeasts Isolated from many extreme environments.</title>
        <authorList>
            <person name="Coleine C."/>
            <person name="Stajich J.E."/>
            <person name="Selbmann L."/>
        </authorList>
    </citation>
    <scope>NUCLEOTIDE SEQUENCE</scope>
    <source>
        <strain evidence="2">CCFEE 5312</strain>
    </source>
</reference>
<dbReference type="Proteomes" id="UP001271007">
    <property type="component" value="Unassembled WGS sequence"/>
</dbReference>
<feature type="compositionally biased region" description="Polar residues" evidence="1">
    <location>
        <begin position="136"/>
        <end position="155"/>
    </location>
</feature>
<feature type="compositionally biased region" description="Acidic residues" evidence="1">
    <location>
        <begin position="53"/>
        <end position="62"/>
    </location>
</feature>
<feature type="compositionally biased region" description="Low complexity" evidence="1">
    <location>
        <begin position="194"/>
        <end position="218"/>
    </location>
</feature>
<feature type="compositionally biased region" description="Basic and acidic residues" evidence="1">
    <location>
        <begin position="100"/>
        <end position="119"/>
    </location>
</feature>
<gene>
    <name evidence="2" type="ORF">LTR09_007251</name>
</gene>
<proteinExistence type="predicted"/>
<feature type="region of interest" description="Disordered" evidence="1">
    <location>
        <begin position="187"/>
        <end position="232"/>
    </location>
</feature>
<accession>A0AAJ0DJM9</accession>
<feature type="compositionally biased region" description="Basic residues" evidence="1">
    <location>
        <begin position="68"/>
        <end position="78"/>
    </location>
</feature>
<feature type="compositionally biased region" description="Basic and acidic residues" evidence="1">
    <location>
        <begin position="16"/>
        <end position="28"/>
    </location>
</feature>
<comment type="caution">
    <text evidence="2">The sequence shown here is derived from an EMBL/GenBank/DDBJ whole genome shotgun (WGS) entry which is preliminary data.</text>
</comment>
<feature type="region of interest" description="Disordered" evidence="1">
    <location>
        <begin position="254"/>
        <end position="292"/>
    </location>
</feature>
<dbReference type="AlphaFoldDB" id="A0AAJ0DJM9"/>
<feature type="compositionally biased region" description="Polar residues" evidence="1">
    <location>
        <begin position="1"/>
        <end position="15"/>
    </location>
</feature>
<name>A0AAJ0DJM9_9PEZI</name>
<feature type="region of interest" description="Disordered" evidence="1">
    <location>
        <begin position="1"/>
        <end position="162"/>
    </location>
</feature>
<keyword evidence="3" id="KW-1185">Reference proteome</keyword>
<organism evidence="2 3">
    <name type="scientific">Extremus antarcticus</name>
    <dbReference type="NCBI Taxonomy" id="702011"/>
    <lineage>
        <taxon>Eukaryota</taxon>
        <taxon>Fungi</taxon>
        <taxon>Dikarya</taxon>
        <taxon>Ascomycota</taxon>
        <taxon>Pezizomycotina</taxon>
        <taxon>Dothideomycetes</taxon>
        <taxon>Dothideomycetidae</taxon>
        <taxon>Mycosphaerellales</taxon>
        <taxon>Extremaceae</taxon>
        <taxon>Extremus</taxon>
    </lineage>
</organism>
<evidence type="ECO:0000256" key="1">
    <source>
        <dbReference type="SAM" id="MobiDB-lite"/>
    </source>
</evidence>
<feature type="compositionally biased region" description="Polar residues" evidence="1">
    <location>
        <begin position="257"/>
        <end position="266"/>
    </location>
</feature>